<keyword evidence="1" id="KW-0489">Methyltransferase</keyword>
<evidence type="ECO:0000313" key="1">
    <source>
        <dbReference type="EMBL" id="SJZ77272.1"/>
    </source>
</evidence>
<dbReference type="GO" id="GO:0008168">
    <property type="term" value="F:methyltransferase activity"/>
    <property type="evidence" value="ECO:0007669"/>
    <property type="project" value="UniProtKB-KW"/>
</dbReference>
<dbReference type="SUPFAM" id="SSF53335">
    <property type="entry name" value="S-adenosyl-L-methionine-dependent methyltransferases"/>
    <property type="match status" value="1"/>
</dbReference>
<keyword evidence="1" id="KW-0808">Transferase</keyword>
<dbReference type="AlphaFoldDB" id="A0A1T4NDD4"/>
<protein>
    <submittedName>
        <fullName evidence="1">S-adenosyl methyltransferase</fullName>
    </submittedName>
</protein>
<keyword evidence="2" id="KW-1185">Reference proteome</keyword>
<gene>
    <name evidence="1" type="ORF">SAMN02745673_01397</name>
</gene>
<dbReference type="PIRSF" id="PIRSF017393">
    <property type="entry name" value="MTase_SAV2177"/>
    <property type="match status" value="1"/>
</dbReference>
<dbReference type="STRING" id="1122192.SAMN02745673_01397"/>
<dbReference type="EMBL" id="FUWS01000003">
    <property type="protein sequence ID" value="SJZ77272.1"/>
    <property type="molecule type" value="Genomic_DNA"/>
</dbReference>
<name>A0A1T4NDD4_9ACTN</name>
<accession>A0A1T4NDD4</accession>
<dbReference type="InterPro" id="IPR006764">
    <property type="entry name" value="SAM_dep_MeTrfase_SAV2177_type"/>
</dbReference>
<evidence type="ECO:0000313" key="2">
    <source>
        <dbReference type="Proteomes" id="UP000190637"/>
    </source>
</evidence>
<proteinExistence type="predicted"/>
<organism evidence="1 2">
    <name type="scientific">Marinactinospora thermotolerans DSM 45154</name>
    <dbReference type="NCBI Taxonomy" id="1122192"/>
    <lineage>
        <taxon>Bacteria</taxon>
        <taxon>Bacillati</taxon>
        <taxon>Actinomycetota</taxon>
        <taxon>Actinomycetes</taxon>
        <taxon>Streptosporangiales</taxon>
        <taxon>Nocardiopsidaceae</taxon>
        <taxon>Marinactinospora</taxon>
    </lineage>
</organism>
<dbReference type="GO" id="GO:0032259">
    <property type="term" value="P:methylation"/>
    <property type="evidence" value="ECO:0007669"/>
    <property type="project" value="UniProtKB-KW"/>
</dbReference>
<dbReference type="Pfam" id="PF04672">
    <property type="entry name" value="Methyltransf_19"/>
    <property type="match status" value="1"/>
</dbReference>
<dbReference type="InterPro" id="IPR029063">
    <property type="entry name" value="SAM-dependent_MTases_sf"/>
</dbReference>
<dbReference type="Gene3D" id="3.40.50.150">
    <property type="entry name" value="Vaccinia Virus protein VP39"/>
    <property type="match status" value="1"/>
</dbReference>
<dbReference type="Proteomes" id="UP000190637">
    <property type="component" value="Unassembled WGS sequence"/>
</dbReference>
<sequence>MTDFPRMSEPSRPIPEIDMTRPSVARIYDYGMGGKDNFPVDREAALALAKITPEMLDVARENRLFLYRAVRHLARDLGIKQFIDMGSGLPTSHNVHQVAQEFQPDARVAYVDIDPIVLAHGRAILADNPGTTVITADMARSDEILAQDEIRSLIDFSQPVGLLYFSVLHCLPDEADPRGALWTMLEAVPSGSHLALSHLISEDVAAGDAFTKGMLAMGPWGRVRRPAELHAFVEGLEPLEPGLIDITGWHPDPGQPPLPPVPEPLRPYLGRSDSAKNIWEMGGVLRKP</sequence>
<reference evidence="1 2" key="1">
    <citation type="submission" date="2017-02" db="EMBL/GenBank/DDBJ databases">
        <authorList>
            <person name="Peterson S.W."/>
        </authorList>
    </citation>
    <scope>NUCLEOTIDE SEQUENCE [LARGE SCALE GENOMIC DNA]</scope>
    <source>
        <strain evidence="1 2">DSM 45154</strain>
    </source>
</reference>